<gene>
    <name evidence="2" type="ORF">HPS55_03990</name>
</gene>
<sequence>MLAFEIHINDREPLVVAAENLAFISLSYGVGVKNPDYILVAGADDSFYYTWFDDKVRAGDNVFVRVVNVTKSNVSYPQTATERNRDQMKQEFERLKQELKDKHLL</sequence>
<accession>A0ABX2AS86</accession>
<feature type="coiled-coil region" evidence="1">
    <location>
        <begin position="78"/>
        <end position="105"/>
    </location>
</feature>
<name>A0ABX2AS86_9BACT</name>
<organism evidence="2 3">
    <name type="scientific">Xylanibacter rodentium</name>
    <dbReference type="NCBI Taxonomy" id="2736289"/>
    <lineage>
        <taxon>Bacteria</taxon>
        <taxon>Pseudomonadati</taxon>
        <taxon>Bacteroidota</taxon>
        <taxon>Bacteroidia</taxon>
        <taxon>Bacteroidales</taxon>
        <taxon>Prevotellaceae</taxon>
        <taxon>Xylanibacter</taxon>
    </lineage>
</organism>
<evidence type="ECO:0000256" key="1">
    <source>
        <dbReference type="SAM" id="Coils"/>
    </source>
</evidence>
<dbReference type="Proteomes" id="UP001193734">
    <property type="component" value="Unassembled WGS sequence"/>
</dbReference>
<proteinExistence type="predicted"/>
<evidence type="ECO:0000313" key="2">
    <source>
        <dbReference type="EMBL" id="NPE13495.1"/>
    </source>
</evidence>
<keyword evidence="1" id="KW-0175">Coiled coil</keyword>
<dbReference type="EMBL" id="JABKKE010000004">
    <property type="protein sequence ID" value="NPE13495.1"/>
    <property type="molecule type" value="Genomic_DNA"/>
</dbReference>
<keyword evidence="3" id="KW-1185">Reference proteome</keyword>
<evidence type="ECO:0000313" key="3">
    <source>
        <dbReference type="Proteomes" id="UP001193734"/>
    </source>
</evidence>
<reference evidence="2 3" key="1">
    <citation type="submission" date="2020-05" db="EMBL/GenBank/DDBJ databases">
        <title>Distinct polysaccharide utilization as determinants for interspecies competition between intestinal Prevotella spp.</title>
        <authorList>
            <person name="Galvez E.J.C."/>
            <person name="Iljazovic A."/>
            <person name="Strowig T."/>
        </authorList>
    </citation>
    <scope>NUCLEOTIDE SEQUENCE [LARGE SCALE GENOMIC DNA]</scope>
    <source>
        <strain evidence="2 3">PROD</strain>
    </source>
</reference>
<protein>
    <submittedName>
        <fullName evidence="2">Uncharacterized protein</fullName>
    </submittedName>
</protein>
<comment type="caution">
    <text evidence="2">The sequence shown here is derived from an EMBL/GenBank/DDBJ whole genome shotgun (WGS) entry which is preliminary data.</text>
</comment>
<dbReference type="GeneID" id="82156921"/>
<dbReference type="RefSeq" id="WP_172176346.1">
    <property type="nucleotide sequence ID" value="NZ_CASGIA010000006.1"/>
</dbReference>